<dbReference type="GO" id="GO:0022857">
    <property type="term" value="F:transmembrane transporter activity"/>
    <property type="evidence" value="ECO:0007669"/>
    <property type="project" value="InterPro"/>
</dbReference>
<name>A0A2G8REP2_9RHOB</name>
<dbReference type="OrthoDB" id="9781705at2"/>
<feature type="signal peptide" evidence="1">
    <location>
        <begin position="1"/>
        <end position="24"/>
    </location>
</feature>
<dbReference type="InterPro" id="IPR007210">
    <property type="entry name" value="ABC_Gly_betaine_transp_sub-bd"/>
</dbReference>
<gene>
    <name evidence="3" type="ORF">P775_11265</name>
</gene>
<dbReference type="Proteomes" id="UP000231259">
    <property type="component" value="Unassembled WGS sequence"/>
</dbReference>
<dbReference type="Gene3D" id="3.40.190.120">
    <property type="entry name" value="Osmoprotection protein (prox), domain 2"/>
    <property type="match status" value="1"/>
</dbReference>
<dbReference type="Gene3D" id="3.40.190.10">
    <property type="entry name" value="Periplasmic binding protein-like II"/>
    <property type="match status" value="1"/>
</dbReference>
<dbReference type="SUPFAM" id="SSF53850">
    <property type="entry name" value="Periplasmic binding protein-like II"/>
    <property type="match status" value="1"/>
</dbReference>
<feature type="domain" description="ABC-type glycine betaine transport system substrate-binding" evidence="2">
    <location>
        <begin position="26"/>
        <end position="300"/>
    </location>
</feature>
<evidence type="ECO:0000313" key="4">
    <source>
        <dbReference type="Proteomes" id="UP000231259"/>
    </source>
</evidence>
<proteinExistence type="predicted"/>
<reference evidence="3 4" key="1">
    <citation type="submission" date="2013-09" db="EMBL/GenBank/DDBJ databases">
        <title>Genome sequencing of Phaeobacter antarcticus sp. nov. SM1211.</title>
        <authorList>
            <person name="Zhang X.-Y."/>
            <person name="Liu C."/>
            <person name="Chen X.-L."/>
            <person name="Xie B.-B."/>
            <person name="Qin Q.-L."/>
            <person name="Rong J.-C."/>
            <person name="Zhang Y.-Z."/>
        </authorList>
    </citation>
    <scope>NUCLEOTIDE SEQUENCE [LARGE SCALE GENOMIC DNA]</scope>
    <source>
        <strain evidence="3 4">SM1211</strain>
    </source>
</reference>
<feature type="chain" id="PRO_5013856364" evidence="1">
    <location>
        <begin position="25"/>
        <end position="305"/>
    </location>
</feature>
<comment type="caution">
    <text evidence="3">The sequence shown here is derived from an EMBL/GenBank/DDBJ whole genome shotgun (WGS) entry which is preliminary data.</text>
</comment>
<keyword evidence="1" id="KW-0732">Signal</keyword>
<accession>A0A2G8REP2</accession>
<keyword evidence="4" id="KW-1185">Reference proteome</keyword>
<evidence type="ECO:0000256" key="1">
    <source>
        <dbReference type="SAM" id="SignalP"/>
    </source>
</evidence>
<dbReference type="Pfam" id="PF04069">
    <property type="entry name" value="OpuAC"/>
    <property type="match status" value="1"/>
</dbReference>
<organism evidence="3 4">
    <name type="scientific">Puniceibacterium antarcticum</name>
    <dbReference type="NCBI Taxonomy" id="1206336"/>
    <lineage>
        <taxon>Bacteria</taxon>
        <taxon>Pseudomonadati</taxon>
        <taxon>Pseudomonadota</taxon>
        <taxon>Alphaproteobacteria</taxon>
        <taxon>Rhodobacterales</taxon>
        <taxon>Paracoccaceae</taxon>
        <taxon>Puniceibacterium</taxon>
    </lineage>
</organism>
<dbReference type="RefSeq" id="WP_099911016.1">
    <property type="nucleotide sequence ID" value="NZ_AWWI01000067.1"/>
</dbReference>
<sequence length="305" mass="31480">MRPHFIRAAAALSLSVAVASQAAAADIKVSSKIDTEGGLLGNIIALALEDAGLPVERRLQLGGTQVVREAILASQIDIYPEYTGNAAFFFGEAESDVWKDASAAHARAAELDGAQNAITWLDSAPANNTWAIAVTGPVASQNKLTTMSEFGEWVAGGGAVKLAASTEFVSSPAVLPAMQDTYGFTLSADQTVILSGGDTAATIQAAARGTSGVNAAMVYGTDGGVGATGLVVMEDDLGVQPVYEPTPILRDEVLAEYPSIPDVLNPIFAGLDMATLQKLNGRIQVGGEPTEAVARDYLTQTGVLD</sequence>
<dbReference type="CDD" id="cd13616">
    <property type="entry name" value="PBP2_OsmF"/>
    <property type="match status" value="1"/>
</dbReference>
<dbReference type="AlphaFoldDB" id="A0A2G8REP2"/>
<dbReference type="EMBL" id="AWWI01000067">
    <property type="protein sequence ID" value="PIL20054.1"/>
    <property type="molecule type" value="Genomic_DNA"/>
</dbReference>
<dbReference type="GO" id="GO:0043190">
    <property type="term" value="C:ATP-binding cassette (ABC) transporter complex"/>
    <property type="evidence" value="ECO:0007669"/>
    <property type="project" value="InterPro"/>
</dbReference>
<protein>
    <submittedName>
        <fullName evidence="3">ABC transporter</fullName>
    </submittedName>
</protein>
<evidence type="ECO:0000313" key="3">
    <source>
        <dbReference type="EMBL" id="PIL20054.1"/>
    </source>
</evidence>
<evidence type="ECO:0000259" key="2">
    <source>
        <dbReference type="Pfam" id="PF04069"/>
    </source>
</evidence>